<gene>
    <name evidence="1" type="ORF">HPB49_007982</name>
</gene>
<proteinExistence type="predicted"/>
<reference evidence="1" key="1">
    <citation type="submission" date="2020-05" db="EMBL/GenBank/DDBJ databases">
        <title>Large-scale comparative analyses of tick genomes elucidate their genetic diversity and vector capacities.</title>
        <authorList>
            <person name="Jia N."/>
            <person name="Wang J."/>
            <person name="Shi W."/>
            <person name="Du L."/>
            <person name="Sun Y."/>
            <person name="Zhan W."/>
            <person name="Jiang J."/>
            <person name="Wang Q."/>
            <person name="Zhang B."/>
            <person name="Ji P."/>
            <person name="Sakyi L.B."/>
            <person name="Cui X."/>
            <person name="Yuan T."/>
            <person name="Jiang B."/>
            <person name="Yang W."/>
            <person name="Lam T.T.-Y."/>
            <person name="Chang Q."/>
            <person name="Ding S."/>
            <person name="Wang X."/>
            <person name="Zhu J."/>
            <person name="Ruan X."/>
            <person name="Zhao L."/>
            <person name="Wei J."/>
            <person name="Que T."/>
            <person name="Du C."/>
            <person name="Cheng J."/>
            <person name="Dai P."/>
            <person name="Han X."/>
            <person name="Huang E."/>
            <person name="Gao Y."/>
            <person name="Liu J."/>
            <person name="Shao H."/>
            <person name="Ye R."/>
            <person name="Li L."/>
            <person name="Wei W."/>
            <person name="Wang X."/>
            <person name="Wang C."/>
            <person name="Yang T."/>
            <person name="Huo Q."/>
            <person name="Li W."/>
            <person name="Guo W."/>
            <person name="Chen H."/>
            <person name="Zhou L."/>
            <person name="Ni X."/>
            <person name="Tian J."/>
            <person name="Zhou Y."/>
            <person name="Sheng Y."/>
            <person name="Liu T."/>
            <person name="Pan Y."/>
            <person name="Xia L."/>
            <person name="Li J."/>
            <person name="Zhao F."/>
            <person name="Cao W."/>
        </authorList>
    </citation>
    <scope>NUCLEOTIDE SEQUENCE</scope>
    <source>
        <strain evidence="1">Dsil-2018</strain>
    </source>
</reference>
<dbReference type="EMBL" id="CM023477">
    <property type="protein sequence ID" value="KAH7937122.1"/>
    <property type="molecule type" value="Genomic_DNA"/>
</dbReference>
<sequence>MPGKAYFTEEEKDLLTELVNLHKTCLENKRSDAVSIHAKARTWDKLCTEYNSRPLVRPRDVKQLKKLWDNLKQKWKREKAKNIRDVMATGGGPPPPPMDERLAQIEAIVPHLAVRVPNPFDSDRPLRLPSTETVNDIVNGMIQASGRDDSDDDATLDLSDSDGFIMQSMVHSSPTPTRSSSSGRAQTSVDQNCRVDDAAGGSSTDTQAAAPEPFVPLIRTGRLGVLQQALDTELAARVDAITTEKKHREAEHKERMRLLKEEHDLKMQGIRELHADERCMRKMQHRMQIRALKQNQEVQKIKRELLLKQMEALDSSKDH</sequence>
<organism evidence="1 2">
    <name type="scientific">Dermacentor silvarum</name>
    <name type="common">Tick</name>
    <dbReference type="NCBI Taxonomy" id="543639"/>
    <lineage>
        <taxon>Eukaryota</taxon>
        <taxon>Metazoa</taxon>
        <taxon>Ecdysozoa</taxon>
        <taxon>Arthropoda</taxon>
        <taxon>Chelicerata</taxon>
        <taxon>Arachnida</taxon>
        <taxon>Acari</taxon>
        <taxon>Parasitiformes</taxon>
        <taxon>Ixodida</taxon>
        <taxon>Ixodoidea</taxon>
        <taxon>Ixodidae</taxon>
        <taxon>Rhipicephalinae</taxon>
        <taxon>Dermacentor</taxon>
    </lineage>
</organism>
<protein>
    <submittedName>
        <fullName evidence="1">Uncharacterized protein</fullName>
    </submittedName>
</protein>
<name>A0ACB8C899_DERSI</name>
<dbReference type="Proteomes" id="UP000821865">
    <property type="component" value="Chromosome 8"/>
</dbReference>
<comment type="caution">
    <text evidence="1">The sequence shown here is derived from an EMBL/GenBank/DDBJ whole genome shotgun (WGS) entry which is preliminary data.</text>
</comment>
<evidence type="ECO:0000313" key="2">
    <source>
        <dbReference type="Proteomes" id="UP000821865"/>
    </source>
</evidence>
<keyword evidence="2" id="KW-1185">Reference proteome</keyword>
<evidence type="ECO:0000313" key="1">
    <source>
        <dbReference type="EMBL" id="KAH7937122.1"/>
    </source>
</evidence>
<accession>A0ACB8C899</accession>